<dbReference type="EMBL" id="OY731403">
    <property type="protein sequence ID" value="CAJ1961790.1"/>
    <property type="molecule type" value="Genomic_DNA"/>
</dbReference>
<reference evidence="7" key="1">
    <citation type="submission" date="2023-10" db="EMBL/GenBank/DDBJ databases">
        <authorList>
            <person name="Domelevo Entfellner J.-B."/>
        </authorList>
    </citation>
    <scope>NUCLEOTIDE SEQUENCE</scope>
</reference>
<feature type="compositionally biased region" description="Low complexity" evidence="5">
    <location>
        <begin position="116"/>
        <end position="134"/>
    </location>
</feature>
<comment type="subcellular location">
    <subcellularLocation>
        <location evidence="1">Cytoplasm</location>
    </subcellularLocation>
</comment>
<organism evidence="7 8">
    <name type="scientific">Sphenostylis stenocarpa</name>
    <dbReference type="NCBI Taxonomy" id="92480"/>
    <lineage>
        <taxon>Eukaryota</taxon>
        <taxon>Viridiplantae</taxon>
        <taxon>Streptophyta</taxon>
        <taxon>Embryophyta</taxon>
        <taxon>Tracheophyta</taxon>
        <taxon>Spermatophyta</taxon>
        <taxon>Magnoliopsida</taxon>
        <taxon>eudicotyledons</taxon>
        <taxon>Gunneridae</taxon>
        <taxon>Pentapetalae</taxon>
        <taxon>rosids</taxon>
        <taxon>fabids</taxon>
        <taxon>Fabales</taxon>
        <taxon>Fabaceae</taxon>
        <taxon>Papilionoideae</taxon>
        <taxon>50 kb inversion clade</taxon>
        <taxon>NPAAA clade</taxon>
        <taxon>indigoferoid/millettioid clade</taxon>
        <taxon>Phaseoleae</taxon>
        <taxon>Sphenostylis</taxon>
    </lineage>
</organism>
<evidence type="ECO:0000313" key="8">
    <source>
        <dbReference type="Proteomes" id="UP001189624"/>
    </source>
</evidence>
<dbReference type="InterPro" id="IPR011905">
    <property type="entry name" value="GlrX-like_pln_2"/>
</dbReference>
<dbReference type="InterPro" id="IPR002109">
    <property type="entry name" value="Glutaredoxin"/>
</dbReference>
<feature type="region of interest" description="Disordered" evidence="5">
    <location>
        <begin position="115"/>
        <end position="138"/>
    </location>
</feature>
<evidence type="ECO:0000256" key="1">
    <source>
        <dbReference type="ARBA" id="ARBA00004496"/>
    </source>
</evidence>
<protein>
    <recommendedName>
        <fullName evidence="6">Glutaredoxin domain-containing protein</fullName>
    </recommendedName>
</protein>
<feature type="domain" description="Glutaredoxin" evidence="6">
    <location>
        <begin position="73"/>
        <end position="109"/>
    </location>
</feature>
<accession>A0AA86SWA1</accession>
<dbReference type="GO" id="GO:0005737">
    <property type="term" value="C:cytoplasm"/>
    <property type="evidence" value="ECO:0007669"/>
    <property type="project" value="UniProtKB-SubCell"/>
</dbReference>
<dbReference type="PROSITE" id="PS51354">
    <property type="entry name" value="GLUTAREDOXIN_2"/>
    <property type="match status" value="1"/>
</dbReference>
<sequence length="178" mass="19230">MEFMQMANDVIATLSFSLHRPLLPLTITTLLLTIPYRTCISTGARDLSHTGGMAESNGTDPANVATMVSENAVVIIGRRGCCMCHVVKRLLQGLGVNPPVYEVHEDHEAAVARHLSPTPTSSSFRRCSSPASSSEGWNESWPLISQLESDVAIMFGKCLLCGNGLVGRVVVRSRYTIA</sequence>
<dbReference type="Proteomes" id="UP001189624">
    <property type="component" value="Chromosome 6"/>
</dbReference>
<evidence type="ECO:0000313" key="7">
    <source>
        <dbReference type="EMBL" id="CAJ1961790.1"/>
    </source>
</evidence>
<keyword evidence="8" id="KW-1185">Reference proteome</keyword>
<gene>
    <name evidence="7" type="ORF">AYBTSS11_LOCUS18906</name>
</gene>
<keyword evidence="3" id="KW-0963">Cytoplasm</keyword>
<evidence type="ECO:0000256" key="3">
    <source>
        <dbReference type="ARBA" id="ARBA00022490"/>
    </source>
</evidence>
<keyword evidence="4" id="KW-0676">Redox-active center</keyword>
<dbReference type="AlphaFoldDB" id="A0AA86SWA1"/>
<dbReference type="Gene3D" id="3.40.30.10">
    <property type="entry name" value="Glutaredoxin"/>
    <property type="match status" value="1"/>
</dbReference>
<proteinExistence type="inferred from homology"/>
<name>A0AA86SWA1_9FABA</name>
<dbReference type="PANTHER" id="PTHR10168">
    <property type="entry name" value="GLUTAREDOXIN"/>
    <property type="match status" value="1"/>
</dbReference>
<dbReference type="Pfam" id="PF00462">
    <property type="entry name" value="Glutaredoxin"/>
    <property type="match status" value="1"/>
</dbReference>
<dbReference type="Gramene" id="rna-AYBTSS11_LOCUS18906">
    <property type="protein sequence ID" value="CAJ1961790.1"/>
    <property type="gene ID" value="gene-AYBTSS11_LOCUS18906"/>
</dbReference>
<evidence type="ECO:0000256" key="5">
    <source>
        <dbReference type="SAM" id="MobiDB-lite"/>
    </source>
</evidence>
<comment type="similarity">
    <text evidence="2">Belongs to the glutaredoxin family. CC-type subfamily.</text>
</comment>
<evidence type="ECO:0000256" key="4">
    <source>
        <dbReference type="ARBA" id="ARBA00023284"/>
    </source>
</evidence>
<evidence type="ECO:0000259" key="6">
    <source>
        <dbReference type="Pfam" id="PF00462"/>
    </source>
</evidence>
<evidence type="ECO:0000256" key="2">
    <source>
        <dbReference type="ARBA" id="ARBA00007568"/>
    </source>
</evidence>
<dbReference type="SUPFAM" id="SSF52833">
    <property type="entry name" value="Thioredoxin-like"/>
    <property type="match status" value="1"/>
</dbReference>
<dbReference type="InterPro" id="IPR036249">
    <property type="entry name" value="Thioredoxin-like_sf"/>
</dbReference>